<dbReference type="InterPro" id="IPR053967">
    <property type="entry name" value="LlgE_F_G-like_D1"/>
</dbReference>
<dbReference type="SUPFAM" id="SSF117143">
    <property type="entry name" value="Flagellar hook protein flgE"/>
    <property type="match status" value="1"/>
</dbReference>
<evidence type="ECO:0000256" key="4">
    <source>
        <dbReference type="ARBA" id="ARBA00038560"/>
    </source>
</evidence>
<evidence type="ECO:0000256" key="3">
    <source>
        <dbReference type="ARBA" id="ARBA00023143"/>
    </source>
</evidence>
<protein>
    <recommendedName>
        <fullName evidence="5 6">Flagellar basal-body rod protein FlgF</fullName>
    </recommendedName>
</protein>
<dbReference type="Pfam" id="PF22692">
    <property type="entry name" value="LlgE_F_G_D1"/>
    <property type="match status" value="1"/>
</dbReference>
<dbReference type="NCBIfam" id="TIGR02490">
    <property type="entry name" value="flgF"/>
    <property type="match status" value="1"/>
</dbReference>
<comment type="subcellular location">
    <subcellularLocation>
        <location evidence="1 6">Bacterial flagellum basal body</location>
    </subcellularLocation>
</comment>
<organism evidence="10 11">
    <name type="scientific">Roseateles amylovorans</name>
    <dbReference type="NCBI Taxonomy" id="2978473"/>
    <lineage>
        <taxon>Bacteria</taxon>
        <taxon>Pseudomonadati</taxon>
        <taxon>Pseudomonadota</taxon>
        <taxon>Betaproteobacteria</taxon>
        <taxon>Burkholderiales</taxon>
        <taxon>Sphaerotilaceae</taxon>
        <taxon>Roseateles</taxon>
    </lineage>
</organism>
<dbReference type="InterPro" id="IPR020013">
    <property type="entry name" value="Flagellar_FlgE/F/G"/>
</dbReference>
<feature type="domain" description="Flagellar hook protein FlgE/F/G-like D1" evidence="9">
    <location>
        <begin position="81"/>
        <end position="146"/>
    </location>
</feature>
<dbReference type="EMBL" id="CP104562">
    <property type="protein sequence ID" value="UXH79843.1"/>
    <property type="molecule type" value="Genomic_DNA"/>
</dbReference>
<gene>
    <name evidence="10" type="primary">flgF</name>
    <name evidence="10" type="ORF">N4261_08140</name>
</gene>
<evidence type="ECO:0000256" key="2">
    <source>
        <dbReference type="ARBA" id="ARBA00009677"/>
    </source>
</evidence>
<dbReference type="InterPro" id="IPR019776">
    <property type="entry name" value="Flagellar_basal_body_rod_CS"/>
</dbReference>
<evidence type="ECO:0000259" key="8">
    <source>
        <dbReference type="Pfam" id="PF06429"/>
    </source>
</evidence>
<dbReference type="PANTHER" id="PTHR30435:SF18">
    <property type="entry name" value="FLAGELLAR BASAL-BODY ROD PROTEIN FLGF"/>
    <property type="match status" value="1"/>
</dbReference>
<dbReference type="InterPro" id="IPR010930">
    <property type="entry name" value="Flg_bb/hook_C_dom"/>
</dbReference>
<dbReference type="Pfam" id="PF00460">
    <property type="entry name" value="Flg_bb_rod"/>
    <property type="match status" value="1"/>
</dbReference>
<evidence type="ECO:0000256" key="6">
    <source>
        <dbReference type="RuleBase" id="RU362116"/>
    </source>
</evidence>
<proteinExistence type="inferred from homology"/>
<reference evidence="10" key="1">
    <citation type="submission" date="2022-10" db="EMBL/GenBank/DDBJ databases">
        <title>Characterization and whole genome sequencing of a new Roseateles species, isolated from fresh water.</title>
        <authorList>
            <person name="Guliayeva D.Y."/>
            <person name="Akhremchuk A.E."/>
            <person name="Sikolenko M.A."/>
            <person name="Valentovich L.N."/>
            <person name="Sidarenka A.V."/>
        </authorList>
    </citation>
    <scope>NUCLEOTIDE SEQUENCE</scope>
    <source>
        <strain evidence="10">BIM B-1768</strain>
    </source>
</reference>
<dbReference type="RefSeq" id="WP_261759661.1">
    <property type="nucleotide sequence ID" value="NZ_CP104562.2"/>
</dbReference>
<accession>A0ABY6B373</accession>
<dbReference type="InterPro" id="IPR037925">
    <property type="entry name" value="FlgE/F/G-like"/>
</dbReference>
<feature type="domain" description="Flagellar basal body rod protein N-terminal" evidence="7">
    <location>
        <begin position="5"/>
        <end position="35"/>
    </location>
</feature>
<keyword evidence="10" id="KW-0969">Cilium</keyword>
<keyword evidence="11" id="KW-1185">Reference proteome</keyword>
<evidence type="ECO:0000256" key="5">
    <source>
        <dbReference type="ARBA" id="ARBA00040228"/>
    </source>
</evidence>
<dbReference type="Pfam" id="PF06429">
    <property type="entry name" value="Flg_bbr_C"/>
    <property type="match status" value="1"/>
</dbReference>
<keyword evidence="3 6" id="KW-0975">Bacterial flagellum</keyword>
<evidence type="ECO:0000259" key="7">
    <source>
        <dbReference type="Pfam" id="PF00460"/>
    </source>
</evidence>
<dbReference type="PANTHER" id="PTHR30435">
    <property type="entry name" value="FLAGELLAR PROTEIN"/>
    <property type="match status" value="1"/>
</dbReference>
<keyword evidence="10" id="KW-0966">Cell projection</keyword>
<name>A0ABY6B373_9BURK</name>
<dbReference type="Proteomes" id="UP001064933">
    <property type="component" value="Chromosome"/>
</dbReference>
<comment type="subunit">
    <text evidence="4 6">The basal body constitutes a major portion of the flagellar organelle and consists of five rings (E,L,P,S, and M) mounted on a central rod. The rod consists of about 26 subunits of FlgG in the distal portion, and FlgB, FlgC and FlgF are thought to build up the proximal portion of the rod with about 6 subunits each.</text>
</comment>
<sequence>MDRMIYLSMSGAQAAMSRQDVLANNLANASTNGFRAELQAFRSVPIRGDGASTRAFSLETTTGHDLAPGPMQTTDRNLDVAMKGRSWMAVQALDGTEAYTRAGSLDVDQDGVLRMRNGLQVLGDGGAITVPPNSTVEIGDDGTVVAKSGNQRPVNIGRIKLVTEDGRFTRRDDGLFTAAGGDPLPADPAARLKSGALEGSNVSPVETMVSMIAAARQFEQQMKMLSIAQTHGQAASKLLSDN</sequence>
<evidence type="ECO:0000259" key="9">
    <source>
        <dbReference type="Pfam" id="PF22692"/>
    </source>
</evidence>
<dbReference type="NCBIfam" id="TIGR03506">
    <property type="entry name" value="FlgEFG_subfam"/>
    <property type="match status" value="1"/>
</dbReference>
<keyword evidence="10" id="KW-0282">Flagellum</keyword>
<dbReference type="InterPro" id="IPR001444">
    <property type="entry name" value="Flag_bb_rod_N"/>
</dbReference>
<evidence type="ECO:0000313" key="11">
    <source>
        <dbReference type="Proteomes" id="UP001064933"/>
    </source>
</evidence>
<dbReference type="PROSITE" id="PS00588">
    <property type="entry name" value="FLAGELLA_BB_ROD"/>
    <property type="match status" value="1"/>
</dbReference>
<evidence type="ECO:0000256" key="1">
    <source>
        <dbReference type="ARBA" id="ARBA00004117"/>
    </source>
</evidence>
<feature type="domain" description="Flagellar basal-body/hook protein C-terminal" evidence="8">
    <location>
        <begin position="194"/>
        <end position="237"/>
    </location>
</feature>
<comment type="similarity">
    <text evidence="2 6">Belongs to the flagella basal body rod proteins family.</text>
</comment>
<dbReference type="InterPro" id="IPR012836">
    <property type="entry name" value="FlgF"/>
</dbReference>
<evidence type="ECO:0000313" key="10">
    <source>
        <dbReference type="EMBL" id="UXH79843.1"/>
    </source>
</evidence>
<dbReference type="NCBIfam" id="NF009280">
    <property type="entry name" value="PRK12640.1"/>
    <property type="match status" value="1"/>
</dbReference>